<dbReference type="AlphaFoldDB" id="A0A1F5WR26"/>
<evidence type="ECO:0000256" key="3">
    <source>
        <dbReference type="ARBA" id="ARBA00022759"/>
    </source>
</evidence>
<sequence>MARYGKMTVQILSLLSQGMLLGFTRDRKQRLEILEECDRTWNSLDRNQLFRALRILKMKKLVEIIEKGDKRKIELTHFGKLRSKNYLIYNLAVKKRKHWDGKWRIVIFDVPETRKKTRDSLRGHLKRLGFYEFQKSVFAIPYPCEDEITILTNLLDLKDSVRYLESTLSYEEDLKKQFYL</sequence>
<dbReference type="InterPro" id="IPR048846">
    <property type="entry name" value="PaaX-like_central"/>
</dbReference>
<proteinExistence type="predicted"/>
<protein>
    <submittedName>
        <fullName evidence="8">CRISPR-associated endonuclease Cas2</fullName>
    </submittedName>
</protein>
<keyword evidence="2" id="KW-0479">Metal-binding</keyword>
<dbReference type="GO" id="GO:0004521">
    <property type="term" value="F:RNA endonuclease activity"/>
    <property type="evidence" value="ECO:0007669"/>
    <property type="project" value="InterPro"/>
</dbReference>
<dbReference type="Proteomes" id="UP000177723">
    <property type="component" value="Unassembled WGS sequence"/>
</dbReference>
<organism evidence="8 9">
    <name type="scientific">Candidatus Giovannonibacteria bacterium RIFCSPHIGHO2_12_FULL_43_15</name>
    <dbReference type="NCBI Taxonomy" id="1798341"/>
    <lineage>
        <taxon>Bacteria</taxon>
        <taxon>Candidatus Giovannoniibacteriota</taxon>
    </lineage>
</organism>
<keyword evidence="5" id="KW-0460">Magnesium</keyword>
<evidence type="ECO:0000313" key="9">
    <source>
        <dbReference type="Proteomes" id="UP000177723"/>
    </source>
</evidence>
<dbReference type="SUPFAM" id="SSF143430">
    <property type="entry name" value="TTP0101/SSO1404-like"/>
    <property type="match status" value="1"/>
</dbReference>
<dbReference type="GO" id="GO:0043571">
    <property type="term" value="P:maintenance of CRISPR repeat elements"/>
    <property type="evidence" value="ECO:0007669"/>
    <property type="project" value="InterPro"/>
</dbReference>
<evidence type="ECO:0000256" key="6">
    <source>
        <dbReference type="ARBA" id="ARBA00023118"/>
    </source>
</evidence>
<keyword evidence="4" id="KW-0378">Hydrolase</keyword>
<evidence type="ECO:0000256" key="1">
    <source>
        <dbReference type="ARBA" id="ARBA00022722"/>
    </source>
</evidence>
<evidence type="ECO:0000313" key="8">
    <source>
        <dbReference type="EMBL" id="OGF78037.1"/>
    </source>
</evidence>
<feature type="domain" description="Transcriptional repressor PaaX-like central Cas2-like" evidence="7">
    <location>
        <begin position="97"/>
        <end position="172"/>
    </location>
</feature>
<dbReference type="Pfam" id="PF20803">
    <property type="entry name" value="PaaX_M"/>
    <property type="match status" value="1"/>
</dbReference>
<evidence type="ECO:0000256" key="2">
    <source>
        <dbReference type="ARBA" id="ARBA00022723"/>
    </source>
</evidence>
<comment type="caution">
    <text evidence="8">The sequence shown here is derived from an EMBL/GenBank/DDBJ whole genome shotgun (WGS) entry which is preliminary data.</text>
</comment>
<keyword evidence="6" id="KW-0051">Antiviral defense</keyword>
<dbReference type="InterPro" id="IPR021127">
    <property type="entry name" value="CRISPR_associated_Cas2"/>
</dbReference>
<accession>A0A1F5WR26</accession>
<dbReference type="NCBIfam" id="TIGR01573">
    <property type="entry name" value="cas2"/>
    <property type="match status" value="1"/>
</dbReference>
<keyword evidence="3 8" id="KW-0255">Endonuclease</keyword>
<gene>
    <name evidence="8" type="ORF">A3F23_02210</name>
</gene>
<evidence type="ECO:0000256" key="4">
    <source>
        <dbReference type="ARBA" id="ARBA00022801"/>
    </source>
</evidence>
<evidence type="ECO:0000259" key="7">
    <source>
        <dbReference type="Pfam" id="PF20803"/>
    </source>
</evidence>
<dbReference type="Gene3D" id="3.30.70.2650">
    <property type="match status" value="1"/>
</dbReference>
<reference evidence="8 9" key="1">
    <citation type="journal article" date="2016" name="Nat. Commun.">
        <title>Thousands of microbial genomes shed light on interconnected biogeochemical processes in an aquifer system.</title>
        <authorList>
            <person name="Anantharaman K."/>
            <person name="Brown C.T."/>
            <person name="Hug L.A."/>
            <person name="Sharon I."/>
            <person name="Castelle C.J."/>
            <person name="Probst A.J."/>
            <person name="Thomas B.C."/>
            <person name="Singh A."/>
            <person name="Wilkins M.J."/>
            <person name="Karaoz U."/>
            <person name="Brodie E.L."/>
            <person name="Williams K.H."/>
            <person name="Hubbard S.S."/>
            <person name="Banfield J.F."/>
        </authorList>
    </citation>
    <scope>NUCLEOTIDE SEQUENCE [LARGE SCALE GENOMIC DNA]</scope>
</reference>
<dbReference type="EMBL" id="MFHT01000006">
    <property type="protein sequence ID" value="OGF78037.1"/>
    <property type="molecule type" value="Genomic_DNA"/>
</dbReference>
<name>A0A1F5WR26_9BACT</name>
<evidence type="ECO:0000256" key="5">
    <source>
        <dbReference type="ARBA" id="ARBA00022842"/>
    </source>
</evidence>
<keyword evidence="1" id="KW-0540">Nuclease</keyword>